<evidence type="ECO:0000256" key="1">
    <source>
        <dbReference type="ARBA" id="ARBA00004496"/>
    </source>
</evidence>
<feature type="binding site" evidence="10">
    <location>
        <position position="90"/>
    </location>
    <ligand>
        <name>Zn(2+)</name>
        <dbReference type="ChEBI" id="CHEBI:29105"/>
    </ligand>
</feature>
<dbReference type="GO" id="GO:0005737">
    <property type="term" value="C:cytoplasm"/>
    <property type="evidence" value="ECO:0007669"/>
    <property type="project" value="UniProtKB-SubCell"/>
</dbReference>
<dbReference type="CDD" id="cd07503">
    <property type="entry name" value="HAD_HisB-N"/>
    <property type="match status" value="1"/>
</dbReference>
<dbReference type="EMBL" id="CP016379">
    <property type="protein sequence ID" value="AZR73609.1"/>
    <property type="molecule type" value="Genomic_DNA"/>
</dbReference>
<sequence length="169" mass="19117">MSKKAVFLDRDGVINDNSRHVNKPEDLILYPWTASSIQQLKKAGYLVFIVTNQGGIEMGYFTEKDLKAIHDHLETILKADNTCIDGIAYCPHFHQPCDCRKPKPGMILTLAKKHRIDLKVSWMVGDRDIDIQAGKAAGCRTIKLGKQDPNADYCCKNLRQAVDYILRQT</sequence>
<dbReference type="InterPro" id="IPR036412">
    <property type="entry name" value="HAD-like_sf"/>
</dbReference>
<evidence type="ECO:0000313" key="12">
    <source>
        <dbReference type="Proteomes" id="UP000267250"/>
    </source>
</evidence>
<dbReference type="GO" id="GO:0016791">
    <property type="term" value="F:phosphatase activity"/>
    <property type="evidence" value="ECO:0007669"/>
    <property type="project" value="InterPro"/>
</dbReference>
<feature type="binding site" evidence="10">
    <location>
        <position position="92"/>
    </location>
    <ligand>
        <name>Zn(2+)</name>
        <dbReference type="ChEBI" id="CHEBI:29105"/>
    </ligand>
</feature>
<feature type="binding site" evidence="10">
    <location>
        <position position="97"/>
    </location>
    <ligand>
        <name>Zn(2+)</name>
        <dbReference type="ChEBI" id="CHEBI:29105"/>
    </ligand>
</feature>
<dbReference type="KEGG" id="aft:BBF96_09540"/>
<dbReference type="GO" id="GO:0046872">
    <property type="term" value="F:metal ion binding"/>
    <property type="evidence" value="ECO:0007669"/>
    <property type="project" value="UniProtKB-KW"/>
</dbReference>
<evidence type="ECO:0000256" key="7">
    <source>
        <dbReference type="PIRNR" id="PIRNR004682"/>
    </source>
</evidence>
<evidence type="ECO:0000256" key="6">
    <source>
        <dbReference type="ARBA" id="ARBA00031828"/>
    </source>
</evidence>
<proteinExistence type="inferred from homology"/>
<dbReference type="NCBIfam" id="TIGR01662">
    <property type="entry name" value="HAD-SF-IIIA"/>
    <property type="match status" value="1"/>
</dbReference>
<protein>
    <recommendedName>
        <fullName evidence="6 7">D,D-heptose 1,7-bisphosphate phosphatase</fullName>
        <ecNumber evidence="7">3.1.3.-</ecNumber>
    </recommendedName>
</protein>
<gene>
    <name evidence="11" type="ORF">BBF96_09540</name>
</gene>
<feature type="binding site" evidence="10">
    <location>
        <position position="99"/>
    </location>
    <ligand>
        <name>Zn(2+)</name>
        <dbReference type="ChEBI" id="CHEBI:29105"/>
    </ligand>
</feature>
<keyword evidence="5 7" id="KW-0119">Carbohydrate metabolism</keyword>
<keyword evidence="4 7" id="KW-0378">Hydrolase</keyword>
<evidence type="ECO:0000256" key="8">
    <source>
        <dbReference type="PIRSR" id="PIRSR004682-1"/>
    </source>
</evidence>
<dbReference type="EC" id="3.1.3.-" evidence="7"/>
<evidence type="ECO:0000256" key="4">
    <source>
        <dbReference type="ARBA" id="ARBA00022801"/>
    </source>
</evidence>
<keyword evidence="2 7" id="KW-0963">Cytoplasm</keyword>
<dbReference type="InterPro" id="IPR006543">
    <property type="entry name" value="Histidinol-phos"/>
</dbReference>
<dbReference type="Gene3D" id="3.40.50.1000">
    <property type="entry name" value="HAD superfamily/HAD-like"/>
    <property type="match status" value="1"/>
</dbReference>
<keyword evidence="10" id="KW-0862">Zinc</keyword>
<dbReference type="RefSeq" id="WP_127016950.1">
    <property type="nucleotide sequence ID" value="NZ_CP016379.1"/>
</dbReference>
<dbReference type="InterPro" id="IPR004446">
    <property type="entry name" value="Heptose_bisP_phosphatase"/>
</dbReference>
<evidence type="ECO:0000256" key="10">
    <source>
        <dbReference type="PIRSR" id="PIRSR004682-4"/>
    </source>
</evidence>
<feature type="active site" description="Nucleophile" evidence="8">
    <location>
        <position position="11"/>
    </location>
</feature>
<dbReference type="Proteomes" id="UP000267250">
    <property type="component" value="Chromosome"/>
</dbReference>
<comment type="cofactor">
    <cofactor evidence="10">
        <name>Zn(2+)</name>
        <dbReference type="ChEBI" id="CHEBI:29105"/>
    </cofactor>
</comment>
<keyword evidence="10" id="KW-0460">Magnesium</keyword>
<feature type="active site" description="Nucleophile" evidence="8">
    <location>
        <position position="9"/>
    </location>
</feature>
<evidence type="ECO:0000256" key="5">
    <source>
        <dbReference type="ARBA" id="ARBA00023277"/>
    </source>
</evidence>
<comment type="cofactor">
    <cofactor evidence="10">
        <name>Mg(2+)</name>
        <dbReference type="ChEBI" id="CHEBI:18420"/>
    </cofactor>
</comment>
<organism evidence="11 12">
    <name type="scientific">Anoxybacter fermentans</name>
    <dbReference type="NCBI Taxonomy" id="1323375"/>
    <lineage>
        <taxon>Bacteria</taxon>
        <taxon>Bacillati</taxon>
        <taxon>Bacillota</taxon>
        <taxon>Clostridia</taxon>
        <taxon>Halanaerobiales</taxon>
        <taxon>Anoxybacter</taxon>
    </lineage>
</organism>
<reference evidence="11 12" key="1">
    <citation type="submission" date="2016-07" db="EMBL/GenBank/DDBJ databases">
        <title>Genome and transcriptome analysis of iron-reducing fermentative bacteria Anoxybacter fermentans.</title>
        <authorList>
            <person name="Zeng X."/>
            <person name="Shao Z."/>
        </authorList>
    </citation>
    <scope>NUCLEOTIDE SEQUENCE [LARGE SCALE GENOMIC DNA]</scope>
    <source>
        <strain evidence="11 12">DY22613</strain>
    </source>
</reference>
<feature type="binding site" evidence="10">
    <location>
        <position position="126"/>
    </location>
    <ligand>
        <name>Mg(2+)</name>
        <dbReference type="ChEBI" id="CHEBI:18420"/>
    </ligand>
</feature>
<comment type="subcellular location">
    <subcellularLocation>
        <location evidence="1 7">Cytoplasm</location>
    </subcellularLocation>
</comment>
<dbReference type="GO" id="GO:0005975">
    <property type="term" value="P:carbohydrate metabolic process"/>
    <property type="evidence" value="ECO:0007669"/>
    <property type="project" value="InterPro"/>
</dbReference>
<dbReference type="PANTHER" id="PTHR42891:SF1">
    <property type="entry name" value="D-GLYCERO-BETA-D-MANNO-HEPTOSE-1,7-BISPHOSPHATE 7-PHOSPHATASE"/>
    <property type="match status" value="1"/>
</dbReference>
<dbReference type="PIRSF" id="PIRSF004682">
    <property type="entry name" value="GmhB"/>
    <property type="match status" value="1"/>
</dbReference>
<comment type="similarity">
    <text evidence="7">Belongs to the gmhB family.</text>
</comment>
<dbReference type="AlphaFoldDB" id="A0A3S9SZ82"/>
<evidence type="ECO:0000313" key="11">
    <source>
        <dbReference type="EMBL" id="AZR73609.1"/>
    </source>
</evidence>
<keyword evidence="12" id="KW-1185">Reference proteome</keyword>
<feature type="binding site" evidence="10">
    <location>
        <position position="11"/>
    </location>
    <ligand>
        <name>Mg(2+)</name>
        <dbReference type="ChEBI" id="CHEBI:18420"/>
    </ligand>
</feature>
<dbReference type="Pfam" id="PF13242">
    <property type="entry name" value="Hydrolase_like"/>
    <property type="match status" value="1"/>
</dbReference>
<feature type="binding site" evidence="10">
    <location>
        <position position="9"/>
    </location>
    <ligand>
        <name>Mg(2+)</name>
        <dbReference type="ChEBI" id="CHEBI:18420"/>
    </ligand>
</feature>
<feature type="site" description="Stabilizes the phosphoryl group" evidence="9">
    <location>
        <position position="51"/>
    </location>
</feature>
<dbReference type="OrthoDB" id="9801899at2"/>
<dbReference type="NCBIfam" id="TIGR01656">
    <property type="entry name" value="Histidinol-ppas"/>
    <property type="match status" value="1"/>
</dbReference>
<evidence type="ECO:0000256" key="2">
    <source>
        <dbReference type="ARBA" id="ARBA00022490"/>
    </source>
</evidence>
<keyword evidence="3 10" id="KW-0479">Metal-binding</keyword>
<name>A0A3S9SZ82_9FIRM</name>
<feature type="site" description="Contributes to substrate recognition" evidence="9">
    <location>
        <position position="100"/>
    </location>
</feature>
<accession>A0A3S9SZ82</accession>
<feature type="site" description="Stabilizes the phosphoryl group" evidence="9">
    <location>
        <position position="101"/>
    </location>
</feature>
<dbReference type="InterPro" id="IPR023214">
    <property type="entry name" value="HAD_sf"/>
</dbReference>
<dbReference type="SUPFAM" id="SSF56784">
    <property type="entry name" value="HAD-like"/>
    <property type="match status" value="1"/>
</dbReference>
<evidence type="ECO:0000256" key="9">
    <source>
        <dbReference type="PIRSR" id="PIRSR004682-3"/>
    </source>
</evidence>
<dbReference type="PANTHER" id="PTHR42891">
    <property type="entry name" value="D-GLYCERO-BETA-D-MANNO-HEPTOSE-1,7-BISPHOSPHATE 7-PHOSPHATASE"/>
    <property type="match status" value="1"/>
</dbReference>
<evidence type="ECO:0000256" key="3">
    <source>
        <dbReference type="ARBA" id="ARBA00022723"/>
    </source>
</evidence>
<dbReference type="InterPro" id="IPR006549">
    <property type="entry name" value="HAD-SF_hydro_IIIA"/>
</dbReference>